<organism evidence="1 2">
    <name type="scientific">Somion occarium</name>
    <dbReference type="NCBI Taxonomy" id="3059160"/>
    <lineage>
        <taxon>Eukaryota</taxon>
        <taxon>Fungi</taxon>
        <taxon>Dikarya</taxon>
        <taxon>Basidiomycota</taxon>
        <taxon>Agaricomycotina</taxon>
        <taxon>Agaricomycetes</taxon>
        <taxon>Polyporales</taxon>
        <taxon>Cerrenaceae</taxon>
        <taxon>Somion</taxon>
    </lineage>
</organism>
<evidence type="ECO:0000313" key="2">
    <source>
        <dbReference type="Proteomes" id="UP001497453"/>
    </source>
</evidence>
<evidence type="ECO:0008006" key="3">
    <source>
        <dbReference type="Google" id="ProtNLM"/>
    </source>
</evidence>
<sequence>MKRAYTLCQSTQLYYEDSGVPDSAPTDYKTLVIVHGTMFNGGIFKRILPFASHNKARVILVNQRDYQHSTPFNKEELEALTSHNKDQQDSFIRDRVRELANCLIWLIEHEDIPPISSDRKTGGLAVIGWSSGNCLMFPFLALSDEVISDKNQKDVLSKNIRAVVIYEAAGLAWGLPSPPSVEDLALTYEMFGPLVGAYFDHRPEILDYLESPSLDKFTTDDEVHSVLSYMPATDRTPTMDRVPAEILSEVAEPPETFYRSMIPVLILNSELYRSYATLAVRAGAFPNAPVEVVVCGRSLANIVHGAYRFQRDLLEDRLVRKIENQRKTSFHVWREFNHCPQWDEPGKFIELMTDVA</sequence>
<dbReference type="Proteomes" id="UP001497453">
    <property type="component" value="Chromosome 3"/>
</dbReference>
<name>A0ABP1D5B0_9APHY</name>
<keyword evidence="2" id="KW-1185">Reference proteome</keyword>
<proteinExistence type="predicted"/>
<gene>
    <name evidence="1" type="ORF">GFSPODELE1_LOCUS4389</name>
</gene>
<dbReference type="SUPFAM" id="SSF53474">
    <property type="entry name" value="alpha/beta-Hydrolases"/>
    <property type="match status" value="1"/>
</dbReference>
<protein>
    <recommendedName>
        <fullName evidence="3">AB hydrolase-1 domain-containing protein</fullName>
    </recommendedName>
</protein>
<dbReference type="Gene3D" id="3.40.50.1820">
    <property type="entry name" value="alpha/beta hydrolase"/>
    <property type="match status" value="1"/>
</dbReference>
<dbReference type="EMBL" id="OZ037946">
    <property type="protein sequence ID" value="CAL1703076.1"/>
    <property type="molecule type" value="Genomic_DNA"/>
</dbReference>
<reference evidence="2" key="1">
    <citation type="submission" date="2024-04" db="EMBL/GenBank/DDBJ databases">
        <authorList>
            <person name="Shaw F."/>
            <person name="Minotto A."/>
        </authorList>
    </citation>
    <scope>NUCLEOTIDE SEQUENCE [LARGE SCALE GENOMIC DNA]</scope>
</reference>
<dbReference type="InterPro" id="IPR029058">
    <property type="entry name" value="AB_hydrolase_fold"/>
</dbReference>
<evidence type="ECO:0000313" key="1">
    <source>
        <dbReference type="EMBL" id="CAL1703076.1"/>
    </source>
</evidence>
<accession>A0ABP1D5B0</accession>